<dbReference type="Proteomes" id="UP000051086">
    <property type="component" value="Unassembled WGS sequence"/>
</dbReference>
<evidence type="ECO:0000313" key="2">
    <source>
        <dbReference type="EMBL" id="CUH71878.1"/>
    </source>
</evidence>
<dbReference type="Proteomes" id="UP000051887">
    <property type="component" value="Unassembled WGS sequence"/>
</dbReference>
<evidence type="ECO:0000313" key="1">
    <source>
        <dbReference type="EMBL" id="CUH70192.1"/>
    </source>
</evidence>
<gene>
    <name evidence="1" type="ORF">TL5118_04167</name>
    <name evidence="2" type="ORF">TL5120_01670</name>
</gene>
<reference evidence="2 4" key="1">
    <citation type="submission" date="2015-09" db="EMBL/GenBank/DDBJ databases">
        <authorList>
            <consortium name="Swine Surveillance"/>
        </authorList>
    </citation>
    <scope>NUCLEOTIDE SEQUENCE [LARGE SCALE GENOMIC DNA]</scope>
    <source>
        <strain evidence="2 4">5120</strain>
    </source>
</reference>
<dbReference type="AlphaFoldDB" id="A0A0P1FPK8"/>
<dbReference type="EMBL" id="CYSC01000027">
    <property type="protein sequence ID" value="CUH71878.1"/>
    <property type="molecule type" value="Genomic_DNA"/>
</dbReference>
<keyword evidence="3" id="KW-1185">Reference proteome</keyword>
<evidence type="ECO:0000313" key="3">
    <source>
        <dbReference type="Proteomes" id="UP000051086"/>
    </source>
</evidence>
<dbReference type="EMBL" id="CYSB01000048">
    <property type="protein sequence ID" value="CUH70192.1"/>
    <property type="molecule type" value="Genomic_DNA"/>
</dbReference>
<name>A0A0P1FPK8_9RHOB</name>
<proteinExistence type="predicted"/>
<protein>
    <submittedName>
        <fullName evidence="2">Uncharacterized protein</fullName>
    </submittedName>
</protein>
<accession>A0A0P1FPK8</accession>
<reference evidence="1 3" key="2">
    <citation type="submission" date="2015-09" db="EMBL/GenBank/DDBJ databases">
        <authorList>
            <person name="Rodrigo-Torres L."/>
            <person name="Arahal D.R."/>
        </authorList>
    </citation>
    <scope>NUCLEOTIDE SEQUENCE [LARGE SCALE GENOMIC DNA]</scope>
    <source>
        <strain evidence="1 3">CECT 5118</strain>
    </source>
</reference>
<organism evidence="2 4">
    <name type="scientific">Thalassovita autumnalis</name>
    <dbReference type="NCBI Taxonomy" id="2072972"/>
    <lineage>
        <taxon>Bacteria</taxon>
        <taxon>Pseudomonadati</taxon>
        <taxon>Pseudomonadota</taxon>
        <taxon>Alphaproteobacteria</taxon>
        <taxon>Rhodobacterales</taxon>
        <taxon>Roseobacteraceae</taxon>
        <taxon>Thalassovita</taxon>
    </lineage>
</organism>
<evidence type="ECO:0000313" key="4">
    <source>
        <dbReference type="Proteomes" id="UP000051887"/>
    </source>
</evidence>
<sequence>MSLTATPATVKDIDDAASELRGLASQCVDTLFAKAPLPANRLPALPRLLSFDDHSYHSRDSALRRLRDVFDEQPDLPKAAFMSSLIAQAVPANKFALFRDAAVTRWRYHIKREKGPKARDELREFGAALIYYAFVDPRFQMSLLAKMRHYLADRVLLMAEDPAHAIAPETLAILVASQRPKALQETGIDPFFMQITRNLSERENWAQFWDIWLLYEAREQGFAIAEILGADPIEIGAVIVDHDASFDIDVMSPDFKDTLPACAASLLRKSF</sequence>